<protein>
    <recommendedName>
        <fullName evidence="7 8">UDP-N-acetylmuramoylalanine--D-glutamate ligase</fullName>
        <ecNumber evidence="7 8">6.3.2.9</ecNumber>
    </recommendedName>
    <alternativeName>
        <fullName evidence="7">D-glutamic acid-adding enzyme</fullName>
    </alternativeName>
    <alternativeName>
        <fullName evidence="7">UDP-N-acetylmuramoyl-L-alanyl-D-glutamate synthetase</fullName>
    </alternativeName>
</protein>
<name>A6GD93_9BACT</name>
<evidence type="ECO:0000256" key="3">
    <source>
        <dbReference type="ARBA" id="ARBA00022490"/>
    </source>
</evidence>
<keyword evidence="7 8" id="KW-0961">Cell wall biogenesis/degradation</keyword>
<comment type="subcellular location">
    <subcellularLocation>
        <location evidence="1 7 8">Cytoplasm</location>
    </subcellularLocation>
</comment>
<dbReference type="EMBL" id="ABCS01000071">
    <property type="protein sequence ID" value="EDM76168.1"/>
    <property type="molecule type" value="Genomic_DNA"/>
</dbReference>
<dbReference type="InterPro" id="IPR013221">
    <property type="entry name" value="Mur_ligase_cen"/>
</dbReference>
<feature type="domain" description="Mur ligase C-terminal" evidence="9">
    <location>
        <begin position="332"/>
        <end position="445"/>
    </location>
</feature>
<feature type="binding site" evidence="7">
    <location>
        <begin position="131"/>
        <end position="137"/>
    </location>
    <ligand>
        <name>ATP</name>
        <dbReference type="ChEBI" id="CHEBI:30616"/>
    </ligand>
</feature>
<dbReference type="PANTHER" id="PTHR43692">
    <property type="entry name" value="UDP-N-ACETYLMURAMOYLALANINE--D-GLUTAMATE LIGASE"/>
    <property type="match status" value="1"/>
</dbReference>
<dbReference type="GO" id="GO:0009252">
    <property type="term" value="P:peptidoglycan biosynthetic process"/>
    <property type="evidence" value="ECO:0007669"/>
    <property type="project" value="UniProtKB-UniRule"/>
</dbReference>
<feature type="domain" description="Mur ligase central" evidence="10">
    <location>
        <begin position="129"/>
        <end position="310"/>
    </location>
</feature>
<evidence type="ECO:0000256" key="5">
    <source>
        <dbReference type="ARBA" id="ARBA00022741"/>
    </source>
</evidence>
<dbReference type="Pfam" id="PF08245">
    <property type="entry name" value="Mur_ligase_M"/>
    <property type="match status" value="1"/>
</dbReference>
<dbReference type="Pfam" id="PF02875">
    <property type="entry name" value="Mur_ligase_C"/>
    <property type="match status" value="1"/>
</dbReference>
<proteinExistence type="inferred from homology"/>
<sequence>MSETRAVQTPGLGALSGVRRALVVGCGLSGKAAALLLVAAGVEVAIYDQRAAAPELPEGLAEVELFLGEAPSDAAFAGFDLMVLSPGVPPGPWRERHARCCPDAQIHGELSLALLVAASWPRSLETALITGTNGKSTVTALTGALLEAGGRSTFTGGNLGVPLSELVLAVARGEREAPEALVLECSSYQLETLRVHGSPAVSVAMLLNVSPDHLDRYDSLEHYAETKGRVFGGLEPGGLALLSARDAFTPRLRRFVPEAARCVLVDGEDDRPRLSDASLELGAGESIDRRALALAGRHNALNALFAVLAARHLGVSLDTCEATLRRFQALPHRMNPIAERDGVRYFDDSKATNVASVLAGLDGFEQTFVLICGGRAKDGDDLGALRPVLARQGRALVALGESAEQFMAMAKGALPCVRVADMDEAVRVAASCAQPGDAVLLSPACASWDMYRSFVHRGEVFAEAVARL</sequence>
<organism evidence="11 12">
    <name type="scientific">Plesiocystis pacifica SIR-1</name>
    <dbReference type="NCBI Taxonomy" id="391625"/>
    <lineage>
        <taxon>Bacteria</taxon>
        <taxon>Pseudomonadati</taxon>
        <taxon>Myxococcota</taxon>
        <taxon>Polyangia</taxon>
        <taxon>Nannocystales</taxon>
        <taxon>Nannocystaceae</taxon>
        <taxon>Plesiocystis</taxon>
    </lineage>
</organism>
<keyword evidence="12" id="KW-1185">Reference proteome</keyword>
<evidence type="ECO:0000313" key="11">
    <source>
        <dbReference type="EMBL" id="EDM76168.1"/>
    </source>
</evidence>
<dbReference type="GO" id="GO:0005524">
    <property type="term" value="F:ATP binding"/>
    <property type="evidence" value="ECO:0007669"/>
    <property type="project" value="UniProtKB-UniRule"/>
</dbReference>
<keyword evidence="7 8" id="KW-0132">Cell division</keyword>
<dbReference type="GO" id="GO:0008764">
    <property type="term" value="F:UDP-N-acetylmuramoylalanine-D-glutamate ligase activity"/>
    <property type="evidence" value="ECO:0007669"/>
    <property type="project" value="UniProtKB-UniRule"/>
</dbReference>
<dbReference type="GO" id="GO:0051301">
    <property type="term" value="P:cell division"/>
    <property type="evidence" value="ECO:0007669"/>
    <property type="project" value="UniProtKB-KW"/>
</dbReference>
<keyword evidence="7 8" id="KW-0131">Cell cycle</keyword>
<accession>A6GD93</accession>
<evidence type="ECO:0000313" key="12">
    <source>
        <dbReference type="Proteomes" id="UP000005801"/>
    </source>
</evidence>
<comment type="catalytic activity">
    <reaction evidence="7 8">
        <text>UDP-N-acetyl-alpha-D-muramoyl-L-alanine + D-glutamate + ATP = UDP-N-acetyl-alpha-D-muramoyl-L-alanyl-D-glutamate + ADP + phosphate + H(+)</text>
        <dbReference type="Rhea" id="RHEA:16429"/>
        <dbReference type="ChEBI" id="CHEBI:15378"/>
        <dbReference type="ChEBI" id="CHEBI:29986"/>
        <dbReference type="ChEBI" id="CHEBI:30616"/>
        <dbReference type="ChEBI" id="CHEBI:43474"/>
        <dbReference type="ChEBI" id="CHEBI:83898"/>
        <dbReference type="ChEBI" id="CHEBI:83900"/>
        <dbReference type="ChEBI" id="CHEBI:456216"/>
        <dbReference type="EC" id="6.3.2.9"/>
    </reaction>
</comment>
<dbReference type="Proteomes" id="UP000005801">
    <property type="component" value="Unassembled WGS sequence"/>
</dbReference>
<reference evidence="11 12" key="1">
    <citation type="submission" date="2007-06" db="EMBL/GenBank/DDBJ databases">
        <authorList>
            <person name="Shimkets L."/>
            <person name="Ferriera S."/>
            <person name="Johnson J."/>
            <person name="Kravitz S."/>
            <person name="Beeson K."/>
            <person name="Sutton G."/>
            <person name="Rogers Y.-H."/>
            <person name="Friedman R."/>
            <person name="Frazier M."/>
            <person name="Venter J.C."/>
        </authorList>
    </citation>
    <scope>NUCLEOTIDE SEQUENCE [LARGE SCALE GENOMIC DNA]</scope>
    <source>
        <strain evidence="11 12">SIR-1</strain>
    </source>
</reference>
<dbReference type="SUPFAM" id="SSF51984">
    <property type="entry name" value="MurCD N-terminal domain"/>
    <property type="match status" value="1"/>
</dbReference>
<dbReference type="RefSeq" id="WP_006974684.1">
    <property type="nucleotide sequence ID" value="NZ_ABCS01000071.1"/>
</dbReference>
<dbReference type="SUPFAM" id="SSF53244">
    <property type="entry name" value="MurD-like peptide ligases, peptide-binding domain"/>
    <property type="match status" value="1"/>
</dbReference>
<evidence type="ECO:0000256" key="2">
    <source>
        <dbReference type="ARBA" id="ARBA00004752"/>
    </source>
</evidence>
<keyword evidence="3 7" id="KW-0963">Cytoplasm</keyword>
<evidence type="ECO:0000259" key="9">
    <source>
        <dbReference type="Pfam" id="PF02875"/>
    </source>
</evidence>
<dbReference type="AlphaFoldDB" id="A6GD93"/>
<dbReference type="HAMAP" id="MF_00639">
    <property type="entry name" value="MurD"/>
    <property type="match status" value="1"/>
</dbReference>
<dbReference type="InterPro" id="IPR005762">
    <property type="entry name" value="MurD"/>
</dbReference>
<comment type="similarity">
    <text evidence="7">Belongs to the MurCDEF family.</text>
</comment>
<dbReference type="STRING" id="391625.PPSIR1_26948"/>
<dbReference type="Gene3D" id="3.40.1190.10">
    <property type="entry name" value="Mur-like, catalytic domain"/>
    <property type="match status" value="1"/>
</dbReference>
<evidence type="ECO:0000256" key="7">
    <source>
        <dbReference type="HAMAP-Rule" id="MF_00639"/>
    </source>
</evidence>
<dbReference type="GO" id="GO:0008360">
    <property type="term" value="P:regulation of cell shape"/>
    <property type="evidence" value="ECO:0007669"/>
    <property type="project" value="UniProtKB-KW"/>
</dbReference>
<dbReference type="Gene3D" id="3.90.190.20">
    <property type="entry name" value="Mur ligase, C-terminal domain"/>
    <property type="match status" value="1"/>
</dbReference>
<keyword evidence="7 8" id="KW-0573">Peptidoglycan synthesis</keyword>
<dbReference type="InterPro" id="IPR036565">
    <property type="entry name" value="Mur-like_cat_sf"/>
</dbReference>
<keyword evidence="6 7" id="KW-0067">ATP-binding</keyword>
<dbReference type="NCBIfam" id="TIGR01087">
    <property type="entry name" value="murD"/>
    <property type="match status" value="1"/>
</dbReference>
<dbReference type="GO" id="GO:0005737">
    <property type="term" value="C:cytoplasm"/>
    <property type="evidence" value="ECO:0007669"/>
    <property type="project" value="UniProtKB-SubCell"/>
</dbReference>
<evidence type="ECO:0000256" key="4">
    <source>
        <dbReference type="ARBA" id="ARBA00022598"/>
    </source>
</evidence>
<dbReference type="Pfam" id="PF21799">
    <property type="entry name" value="MurD-like_N"/>
    <property type="match status" value="1"/>
</dbReference>
<evidence type="ECO:0000256" key="8">
    <source>
        <dbReference type="RuleBase" id="RU003664"/>
    </source>
</evidence>
<dbReference type="OrthoDB" id="9809796at2"/>
<evidence type="ECO:0000256" key="6">
    <source>
        <dbReference type="ARBA" id="ARBA00022840"/>
    </source>
</evidence>
<dbReference type="UniPathway" id="UPA00219"/>
<dbReference type="eggNOG" id="COG0771">
    <property type="taxonomic scope" value="Bacteria"/>
</dbReference>
<comment type="function">
    <text evidence="7 8">Cell wall formation. Catalyzes the addition of glutamate to the nucleotide precursor UDP-N-acetylmuramoyl-L-alanine (UMA).</text>
</comment>
<evidence type="ECO:0000256" key="1">
    <source>
        <dbReference type="ARBA" id="ARBA00004496"/>
    </source>
</evidence>
<evidence type="ECO:0000259" key="10">
    <source>
        <dbReference type="Pfam" id="PF08245"/>
    </source>
</evidence>
<comment type="caution">
    <text evidence="11">The sequence shown here is derived from an EMBL/GenBank/DDBJ whole genome shotgun (WGS) entry which is preliminary data.</text>
</comment>
<dbReference type="Gene3D" id="3.40.50.720">
    <property type="entry name" value="NAD(P)-binding Rossmann-like Domain"/>
    <property type="match status" value="1"/>
</dbReference>
<comment type="pathway">
    <text evidence="2 7 8">Cell wall biogenesis; peptidoglycan biosynthesis.</text>
</comment>
<keyword evidence="5 7" id="KW-0547">Nucleotide-binding</keyword>
<dbReference type="PANTHER" id="PTHR43692:SF1">
    <property type="entry name" value="UDP-N-ACETYLMURAMOYLALANINE--D-GLUTAMATE LIGASE"/>
    <property type="match status" value="1"/>
</dbReference>
<dbReference type="InterPro" id="IPR004101">
    <property type="entry name" value="Mur_ligase_C"/>
</dbReference>
<dbReference type="InterPro" id="IPR036615">
    <property type="entry name" value="Mur_ligase_C_dom_sf"/>
</dbReference>
<dbReference type="SUPFAM" id="SSF53623">
    <property type="entry name" value="MurD-like peptide ligases, catalytic domain"/>
    <property type="match status" value="1"/>
</dbReference>
<keyword evidence="7 8" id="KW-0133">Cell shape</keyword>
<dbReference type="EC" id="6.3.2.9" evidence="7 8"/>
<keyword evidence="4 7" id="KW-0436">Ligase</keyword>
<dbReference type="GO" id="GO:0071555">
    <property type="term" value="P:cell wall organization"/>
    <property type="evidence" value="ECO:0007669"/>
    <property type="project" value="UniProtKB-KW"/>
</dbReference>
<gene>
    <name evidence="7" type="primary">murD</name>
    <name evidence="11" type="ORF">PPSIR1_26948</name>
</gene>